<organism evidence="3 4">
    <name type="scientific">Pholiota conissans</name>
    <dbReference type="NCBI Taxonomy" id="109636"/>
    <lineage>
        <taxon>Eukaryota</taxon>
        <taxon>Fungi</taxon>
        <taxon>Dikarya</taxon>
        <taxon>Basidiomycota</taxon>
        <taxon>Agaricomycotina</taxon>
        <taxon>Agaricomycetes</taxon>
        <taxon>Agaricomycetidae</taxon>
        <taxon>Agaricales</taxon>
        <taxon>Agaricineae</taxon>
        <taxon>Strophariaceae</taxon>
        <taxon>Pholiota</taxon>
    </lineage>
</organism>
<dbReference type="AlphaFoldDB" id="A0A9P5YSJ7"/>
<name>A0A9P5YSJ7_9AGAR</name>
<feature type="domain" description="Nephrocystin 3-like N-terminal" evidence="2">
    <location>
        <begin position="6"/>
        <end position="134"/>
    </location>
</feature>
<accession>A0A9P5YSJ7</accession>
<dbReference type="InterPro" id="IPR056884">
    <property type="entry name" value="NPHP3-like_N"/>
</dbReference>
<keyword evidence="1" id="KW-0677">Repeat</keyword>
<evidence type="ECO:0000259" key="2">
    <source>
        <dbReference type="Pfam" id="PF24883"/>
    </source>
</evidence>
<dbReference type="InterPro" id="IPR027417">
    <property type="entry name" value="P-loop_NTPase"/>
</dbReference>
<evidence type="ECO:0000313" key="3">
    <source>
        <dbReference type="EMBL" id="KAF9473940.1"/>
    </source>
</evidence>
<reference evidence="3" key="1">
    <citation type="submission" date="2020-11" db="EMBL/GenBank/DDBJ databases">
        <authorList>
            <consortium name="DOE Joint Genome Institute"/>
            <person name="Ahrendt S."/>
            <person name="Riley R."/>
            <person name="Andreopoulos W."/>
            <person name="Labutti K."/>
            <person name="Pangilinan J."/>
            <person name="Ruiz-Duenas F.J."/>
            <person name="Barrasa J.M."/>
            <person name="Sanchez-Garcia M."/>
            <person name="Camarero S."/>
            <person name="Miyauchi S."/>
            <person name="Serrano A."/>
            <person name="Linde D."/>
            <person name="Babiker R."/>
            <person name="Drula E."/>
            <person name="Ayuso-Fernandez I."/>
            <person name="Pacheco R."/>
            <person name="Padilla G."/>
            <person name="Ferreira P."/>
            <person name="Barriuso J."/>
            <person name="Kellner H."/>
            <person name="Castanera R."/>
            <person name="Alfaro M."/>
            <person name="Ramirez L."/>
            <person name="Pisabarro A.G."/>
            <person name="Kuo A."/>
            <person name="Tritt A."/>
            <person name="Lipzen A."/>
            <person name="He G."/>
            <person name="Yan M."/>
            <person name="Ng V."/>
            <person name="Cullen D."/>
            <person name="Martin F."/>
            <person name="Rosso M.-N."/>
            <person name="Henrissat B."/>
            <person name="Hibbett D."/>
            <person name="Martinez A.T."/>
            <person name="Grigoriev I.V."/>
        </authorList>
    </citation>
    <scope>NUCLEOTIDE SEQUENCE</scope>
    <source>
        <strain evidence="3">CIRM-BRFM 674</strain>
    </source>
</reference>
<dbReference type="Gene3D" id="3.40.50.300">
    <property type="entry name" value="P-loop containing nucleotide triphosphate hydrolases"/>
    <property type="match status" value="1"/>
</dbReference>
<gene>
    <name evidence="3" type="ORF">BDN70DRAFT_937029</name>
</gene>
<comment type="caution">
    <text evidence="3">The sequence shown here is derived from an EMBL/GenBank/DDBJ whole genome shotgun (WGS) entry which is preliminary data.</text>
</comment>
<evidence type="ECO:0000313" key="4">
    <source>
        <dbReference type="Proteomes" id="UP000807469"/>
    </source>
</evidence>
<dbReference type="OrthoDB" id="3045137at2759"/>
<sequence length="140" mass="15660">MPLEDAQPQMFWVNGPAGVGKIAITQTLCELLRRLGVGFFSRSVSGCRSPLSLFPTLAYQLSNTYPNSFGREIDKLIQDFSAEINPRPSTDEATYQKYDMELQFEKLIFNPLKRVRNVPVPVILIIDGLDEASAATTKPH</sequence>
<proteinExistence type="predicted"/>
<evidence type="ECO:0000256" key="1">
    <source>
        <dbReference type="ARBA" id="ARBA00022737"/>
    </source>
</evidence>
<dbReference type="SUPFAM" id="SSF52540">
    <property type="entry name" value="P-loop containing nucleoside triphosphate hydrolases"/>
    <property type="match status" value="1"/>
</dbReference>
<dbReference type="Proteomes" id="UP000807469">
    <property type="component" value="Unassembled WGS sequence"/>
</dbReference>
<keyword evidence="4" id="KW-1185">Reference proteome</keyword>
<protein>
    <recommendedName>
        <fullName evidence="2">Nephrocystin 3-like N-terminal domain-containing protein</fullName>
    </recommendedName>
</protein>
<dbReference type="Pfam" id="PF24883">
    <property type="entry name" value="NPHP3_N"/>
    <property type="match status" value="1"/>
</dbReference>
<dbReference type="EMBL" id="MU155406">
    <property type="protein sequence ID" value="KAF9473940.1"/>
    <property type="molecule type" value="Genomic_DNA"/>
</dbReference>